<dbReference type="Pfam" id="PF00632">
    <property type="entry name" value="HECT"/>
    <property type="match status" value="1"/>
</dbReference>
<feature type="region of interest" description="Disordered" evidence="6">
    <location>
        <begin position="213"/>
        <end position="258"/>
    </location>
</feature>
<keyword evidence="3" id="KW-0808">Transferase</keyword>
<dbReference type="EMBL" id="HBFC01013820">
    <property type="protein sequence ID" value="CAD8705407.1"/>
    <property type="molecule type" value="Transcribed_RNA"/>
</dbReference>
<evidence type="ECO:0000256" key="6">
    <source>
        <dbReference type="SAM" id="MobiDB-lite"/>
    </source>
</evidence>
<evidence type="ECO:0000313" key="8">
    <source>
        <dbReference type="EMBL" id="CAD8705407.1"/>
    </source>
</evidence>
<evidence type="ECO:0000256" key="5">
    <source>
        <dbReference type="PROSITE-ProRule" id="PRU00104"/>
    </source>
</evidence>
<dbReference type="Gene3D" id="3.30.2160.10">
    <property type="entry name" value="Hect, E3 ligase catalytic domain"/>
    <property type="match status" value="1"/>
</dbReference>
<gene>
    <name evidence="8" type="ORF">MANT1106_LOCUS8090</name>
</gene>
<feature type="domain" description="HECT" evidence="7">
    <location>
        <begin position="166"/>
        <end position="555"/>
    </location>
</feature>
<dbReference type="EC" id="2.3.2.26" evidence="2"/>
<dbReference type="AlphaFoldDB" id="A0A7S0SGJ8"/>
<evidence type="ECO:0000256" key="2">
    <source>
        <dbReference type="ARBA" id="ARBA00012485"/>
    </source>
</evidence>
<comment type="catalytic activity">
    <reaction evidence="1">
        <text>S-ubiquitinyl-[E2 ubiquitin-conjugating enzyme]-L-cysteine + [acceptor protein]-L-lysine = [E2 ubiquitin-conjugating enzyme]-L-cysteine + N(6)-ubiquitinyl-[acceptor protein]-L-lysine.</text>
        <dbReference type="EC" id="2.3.2.26"/>
    </reaction>
</comment>
<dbReference type="GO" id="GO:0061630">
    <property type="term" value="F:ubiquitin protein ligase activity"/>
    <property type="evidence" value="ECO:0007669"/>
    <property type="project" value="UniProtKB-EC"/>
</dbReference>
<dbReference type="PROSITE" id="PS50237">
    <property type="entry name" value="HECT"/>
    <property type="match status" value="1"/>
</dbReference>
<dbReference type="Gene3D" id="3.30.2410.10">
    <property type="entry name" value="Hect, E3 ligase catalytic domain"/>
    <property type="match status" value="1"/>
</dbReference>
<sequence length="555" mass="58814">MEITLSTVSDDAATVGEGERDAPAGRGERGESDFGPPPPPPPPLPPSVSSAPSTVSSDPPPLSVPAPPANPASLSPPYAAHVVPAEFGSFCQLPFLLTPEAKGRILQGEANLQKRHEMRATQLSAMEAGRYSQDLPFGSPDAPFLELVVDRENLLPDTLDAVARRPAADLKKPLRVKFTSDGMAEEGIDEGGVTKEFFQLLVREMFAGGDRTRAPGAVLPGPGAEAGGGVGAESGAPRGSGGPGGGDAQGRTPGGPSMFSYEEESRLHWFNPASLSDPESLARFRLFGAALGLAIYNGVILDIHLPPVAYRRLMGCRPTLADLTELSPSLGRGLKQLLAYPGQDVEHVFCRNFVVEYEDPMAVDKSAAVAGVRSVELMPGGADIPVTHSTRGAFVDLYVQHVLDTLVSKQFAAFAAGFYQVCGGPALTLFTPGELELLVCGEPDLDMEALQRVTKYDGGFSAAHPAVGAFWNVVRNMPLEQQKQLLFFTTGCDRAPVGGLGNLPFVVQRSGPDTSHLPTSHTCFNVLLLPEYSSREKLRERLLVAIANAEGFGLQ</sequence>
<feature type="compositionally biased region" description="Pro residues" evidence="6">
    <location>
        <begin position="58"/>
        <end position="70"/>
    </location>
</feature>
<proteinExistence type="predicted"/>
<reference evidence="8" key="1">
    <citation type="submission" date="2021-01" db="EMBL/GenBank/DDBJ databases">
        <authorList>
            <person name="Corre E."/>
            <person name="Pelletier E."/>
            <person name="Niang G."/>
            <person name="Scheremetjew M."/>
            <person name="Finn R."/>
            <person name="Kale V."/>
            <person name="Holt S."/>
            <person name="Cochrane G."/>
            <person name="Meng A."/>
            <person name="Brown T."/>
            <person name="Cohen L."/>
        </authorList>
    </citation>
    <scope>NUCLEOTIDE SEQUENCE</scope>
    <source>
        <strain evidence="8">SL-175</strain>
    </source>
</reference>
<evidence type="ECO:0000256" key="1">
    <source>
        <dbReference type="ARBA" id="ARBA00000885"/>
    </source>
</evidence>
<dbReference type="SUPFAM" id="SSF56204">
    <property type="entry name" value="Hect, E3 ligase catalytic domain"/>
    <property type="match status" value="1"/>
</dbReference>
<feature type="compositionally biased region" description="Pro residues" evidence="6">
    <location>
        <begin position="35"/>
        <end position="46"/>
    </location>
</feature>
<accession>A0A7S0SGJ8</accession>
<feature type="active site" description="Glycyl thioester intermediate" evidence="5">
    <location>
        <position position="523"/>
    </location>
</feature>
<feature type="region of interest" description="Disordered" evidence="6">
    <location>
        <begin position="1"/>
        <end position="73"/>
    </location>
</feature>
<dbReference type="InterPro" id="IPR000569">
    <property type="entry name" value="HECT_dom"/>
</dbReference>
<evidence type="ECO:0000256" key="4">
    <source>
        <dbReference type="ARBA" id="ARBA00022786"/>
    </source>
</evidence>
<dbReference type="GO" id="GO:0000209">
    <property type="term" value="P:protein polyubiquitination"/>
    <property type="evidence" value="ECO:0007669"/>
    <property type="project" value="InterPro"/>
</dbReference>
<dbReference type="PANTHER" id="PTHR45700:SF8">
    <property type="entry name" value="HECT-TYPE E3 UBIQUITIN TRANSFERASE"/>
    <property type="match status" value="1"/>
</dbReference>
<dbReference type="CDD" id="cd00078">
    <property type="entry name" value="HECTc"/>
    <property type="match status" value="1"/>
</dbReference>
<name>A0A7S0SGJ8_9CHLO</name>
<protein>
    <recommendedName>
        <fullName evidence="2">HECT-type E3 ubiquitin transferase</fullName>
        <ecNumber evidence="2">2.3.2.26</ecNumber>
    </recommendedName>
</protein>
<evidence type="ECO:0000256" key="3">
    <source>
        <dbReference type="ARBA" id="ARBA00022679"/>
    </source>
</evidence>
<dbReference type="InterPro" id="IPR044611">
    <property type="entry name" value="E3A/B/C-like"/>
</dbReference>
<dbReference type="SMART" id="SM00119">
    <property type="entry name" value="HECTc"/>
    <property type="match status" value="1"/>
</dbReference>
<keyword evidence="4 5" id="KW-0833">Ubl conjugation pathway</keyword>
<dbReference type="Gene3D" id="3.90.1750.10">
    <property type="entry name" value="Hect, E3 ligase catalytic domains"/>
    <property type="match status" value="2"/>
</dbReference>
<feature type="compositionally biased region" description="Low complexity" evidence="6">
    <location>
        <begin position="214"/>
        <end position="223"/>
    </location>
</feature>
<feature type="compositionally biased region" description="Basic and acidic residues" evidence="6">
    <location>
        <begin position="17"/>
        <end position="32"/>
    </location>
</feature>
<dbReference type="FunFam" id="3.30.2410.10:FF:000003">
    <property type="entry name" value="probable E3 ubiquitin-protein ligase HERC4 isoform X1"/>
    <property type="match status" value="1"/>
</dbReference>
<dbReference type="PANTHER" id="PTHR45700">
    <property type="entry name" value="UBIQUITIN-PROTEIN LIGASE E3C"/>
    <property type="match status" value="1"/>
</dbReference>
<evidence type="ECO:0000259" key="7">
    <source>
        <dbReference type="PROSITE" id="PS50237"/>
    </source>
</evidence>
<feature type="compositionally biased region" description="Low complexity" evidence="6">
    <location>
        <begin position="47"/>
        <end position="57"/>
    </location>
</feature>
<organism evidence="8">
    <name type="scientific">Mantoniella antarctica</name>
    <dbReference type="NCBI Taxonomy" id="81844"/>
    <lineage>
        <taxon>Eukaryota</taxon>
        <taxon>Viridiplantae</taxon>
        <taxon>Chlorophyta</taxon>
        <taxon>Mamiellophyceae</taxon>
        <taxon>Mamiellales</taxon>
        <taxon>Mamiellaceae</taxon>
        <taxon>Mantoniella</taxon>
    </lineage>
</organism>
<dbReference type="InterPro" id="IPR035983">
    <property type="entry name" value="Hect_E3_ubiquitin_ligase"/>
</dbReference>
<feature type="compositionally biased region" description="Gly residues" evidence="6">
    <location>
        <begin position="224"/>
        <end position="248"/>
    </location>
</feature>